<dbReference type="InterPro" id="IPR013149">
    <property type="entry name" value="ADH-like_C"/>
</dbReference>
<accession>A0A077ZA01</accession>
<dbReference type="GO" id="GO:0006693">
    <property type="term" value="P:prostaglandin metabolic process"/>
    <property type="evidence" value="ECO:0007669"/>
    <property type="project" value="TreeGrafter"/>
</dbReference>
<dbReference type="AlphaFoldDB" id="A0A077ZA01"/>
<dbReference type="Gene3D" id="3.40.50.720">
    <property type="entry name" value="NAD(P)-binding Rossmann-like Domain"/>
    <property type="match status" value="1"/>
</dbReference>
<evidence type="ECO:0000313" key="2">
    <source>
        <dbReference type="EMBL" id="CDW56594.1"/>
    </source>
</evidence>
<dbReference type="GO" id="GO:0047522">
    <property type="term" value="F:15-oxoprostaglandin 13-reductase [NAD(P)+] activity"/>
    <property type="evidence" value="ECO:0007669"/>
    <property type="project" value="TreeGrafter"/>
</dbReference>
<gene>
    <name evidence="2" type="ORF">TTRE_0000487401</name>
</gene>
<dbReference type="Proteomes" id="UP000030665">
    <property type="component" value="Unassembled WGS sequence"/>
</dbReference>
<dbReference type="PANTHER" id="PTHR43205:SF7">
    <property type="entry name" value="PROSTAGLANDIN REDUCTASE 1"/>
    <property type="match status" value="1"/>
</dbReference>
<dbReference type="PANTHER" id="PTHR43205">
    <property type="entry name" value="PROSTAGLANDIN REDUCTASE"/>
    <property type="match status" value="1"/>
</dbReference>
<dbReference type="Pfam" id="PF00107">
    <property type="entry name" value="ADH_zinc_N"/>
    <property type="match status" value="1"/>
</dbReference>
<keyword evidence="3" id="KW-1185">Reference proteome</keyword>
<dbReference type="STRING" id="36087.A0A077ZA01"/>
<dbReference type="EMBL" id="HG806058">
    <property type="protein sequence ID" value="CDW56594.1"/>
    <property type="molecule type" value="Genomic_DNA"/>
</dbReference>
<dbReference type="InterPro" id="IPR045010">
    <property type="entry name" value="MDR_fam"/>
</dbReference>
<evidence type="ECO:0000313" key="3">
    <source>
        <dbReference type="Proteomes" id="UP000030665"/>
    </source>
</evidence>
<dbReference type="InterPro" id="IPR036291">
    <property type="entry name" value="NAD(P)-bd_dom_sf"/>
</dbReference>
<reference evidence="2" key="1">
    <citation type="submission" date="2014-01" db="EMBL/GenBank/DDBJ databases">
        <authorList>
            <person name="Aslett M."/>
        </authorList>
    </citation>
    <scope>NUCLEOTIDE SEQUENCE</scope>
</reference>
<dbReference type="OrthoDB" id="809632at2759"/>
<organism evidence="2 3">
    <name type="scientific">Trichuris trichiura</name>
    <name type="common">Whipworm</name>
    <name type="synonym">Trichocephalus trichiurus</name>
    <dbReference type="NCBI Taxonomy" id="36087"/>
    <lineage>
        <taxon>Eukaryota</taxon>
        <taxon>Metazoa</taxon>
        <taxon>Ecdysozoa</taxon>
        <taxon>Nematoda</taxon>
        <taxon>Enoplea</taxon>
        <taxon>Dorylaimia</taxon>
        <taxon>Trichinellida</taxon>
        <taxon>Trichuridae</taxon>
        <taxon>Trichuris</taxon>
    </lineage>
</organism>
<protein>
    <submittedName>
        <fullName evidence="2">NADP-dependent oxidoreductase</fullName>
    </submittedName>
</protein>
<feature type="domain" description="Alcohol dehydrogenase-like C-terminal" evidence="1">
    <location>
        <begin position="27"/>
        <end position="121"/>
    </location>
</feature>
<reference evidence="2" key="2">
    <citation type="submission" date="2014-03" db="EMBL/GenBank/DDBJ databases">
        <title>The whipworm genome and dual-species transcriptomics of an intimate host-pathogen interaction.</title>
        <authorList>
            <person name="Foth B.J."/>
            <person name="Tsai I.J."/>
            <person name="Reid A.J."/>
            <person name="Bancroft A.J."/>
            <person name="Nichol S."/>
            <person name="Tracey A."/>
            <person name="Holroyd N."/>
            <person name="Cotton J.A."/>
            <person name="Stanley E.J."/>
            <person name="Zarowiecki M."/>
            <person name="Liu J.Z."/>
            <person name="Huckvale T."/>
            <person name="Cooper P.J."/>
            <person name="Grencis R.K."/>
            <person name="Berriman M."/>
        </authorList>
    </citation>
    <scope>NUCLEOTIDE SEQUENCE [LARGE SCALE GENOMIC DNA]</scope>
</reference>
<evidence type="ECO:0000259" key="1">
    <source>
        <dbReference type="Pfam" id="PF00107"/>
    </source>
</evidence>
<proteinExistence type="predicted"/>
<dbReference type="SUPFAM" id="SSF51735">
    <property type="entry name" value="NAD(P)-binding Rossmann-fold domains"/>
    <property type="match status" value="1"/>
</dbReference>
<name>A0A077ZA01_TRITR</name>
<sequence>MTAYFGMLDYCQAKKGNVVVVTAAAGAVGHVACQMAKILGCTVIAFTGSDEKVSWLKSELNLQYVFNYKTKSIDDALAESNINQVDCYFDNVGGEQSNTIMNYMNPGSHLCICGSISEDSQEESVVRMTSFCLSH</sequence>